<comment type="caution">
    <text evidence="3">The sequence shown here is derived from an EMBL/GenBank/DDBJ whole genome shotgun (WGS) entry which is preliminary data.</text>
</comment>
<evidence type="ECO:0000259" key="2">
    <source>
        <dbReference type="Pfam" id="PF15377"/>
    </source>
</evidence>
<feature type="compositionally biased region" description="Basic and acidic residues" evidence="1">
    <location>
        <begin position="133"/>
        <end position="169"/>
    </location>
</feature>
<proteinExistence type="predicted"/>
<dbReference type="PANTHER" id="PTHR31195:SF2">
    <property type="entry name" value="GEO02494P1"/>
    <property type="match status" value="1"/>
</dbReference>
<keyword evidence="4" id="KW-1185">Reference proteome</keyword>
<dbReference type="InterPro" id="IPR040219">
    <property type="entry name" value="KIAA1143-like"/>
</dbReference>
<dbReference type="Pfam" id="PF15377">
    <property type="entry name" value="DUF4604"/>
    <property type="match status" value="1"/>
</dbReference>
<protein>
    <recommendedName>
        <fullName evidence="2">DUF4604 domain-containing protein</fullName>
    </recommendedName>
</protein>
<gene>
    <name evidence="3" type="ORF">OTU49_015665</name>
</gene>
<evidence type="ECO:0000313" key="4">
    <source>
        <dbReference type="Proteomes" id="UP001445076"/>
    </source>
</evidence>
<feature type="region of interest" description="Disordered" evidence="1">
    <location>
        <begin position="96"/>
        <end position="184"/>
    </location>
</feature>
<dbReference type="Proteomes" id="UP001445076">
    <property type="component" value="Unassembled WGS sequence"/>
</dbReference>
<accession>A0AAW0YFP5</accession>
<name>A0AAW0YFP5_CHEQU</name>
<sequence length="184" mass="21371">MTKYILSTPPLVVKMAGWTGKRANVSYSKPEEPAFLKRFKEQVGYKEDRGLSDKFAVMPPATDDDLDDKEDELPQVVSLHADDLTQEEYEKLHAEGKLSELLKGTHEEVQGPKQRDEEPPADGRILFRKPTKRSGEDKKGRLDPKKLKREEKDEKPEKKYKDKRKELQKQKLLSFNEDEEDEED</sequence>
<evidence type="ECO:0000313" key="3">
    <source>
        <dbReference type="EMBL" id="KAK8749084.1"/>
    </source>
</evidence>
<dbReference type="AlphaFoldDB" id="A0AAW0YFP5"/>
<dbReference type="EMBL" id="JARKIK010000010">
    <property type="protein sequence ID" value="KAK8749084.1"/>
    <property type="molecule type" value="Genomic_DNA"/>
</dbReference>
<reference evidence="3 4" key="1">
    <citation type="journal article" date="2024" name="BMC Genomics">
        <title>Genome assembly of redclaw crayfish (Cherax quadricarinatus) provides insights into its immune adaptation and hypoxia tolerance.</title>
        <authorList>
            <person name="Liu Z."/>
            <person name="Zheng J."/>
            <person name="Li H."/>
            <person name="Fang K."/>
            <person name="Wang S."/>
            <person name="He J."/>
            <person name="Zhou D."/>
            <person name="Weng S."/>
            <person name="Chi M."/>
            <person name="Gu Z."/>
            <person name="He J."/>
            <person name="Li F."/>
            <person name="Wang M."/>
        </authorList>
    </citation>
    <scope>NUCLEOTIDE SEQUENCE [LARGE SCALE GENOMIC DNA]</scope>
    <source>
        <strain evidence="3">ZL_2023a</strain>
    </source>
</reference>
<organism evidence="3 4">
    <name type="scientific">Cherax quadricarinatus</name>
    <name type="common">Australian red claw crayfish</name>
    <dbReference type="NCBI Taxonomy" id="27406"/>
    <lineage>
        <taxon>Eukaryota</taxon>
        <taxon>Metazoa</taxon>
        <taxon>Ecdysozoa</taxon>
        <taxon>Arthropoda</taxon>
        <taxon>Crustacea</taxon>
        <taxon>Multicrustacea</taxon>
        <taxon>Malacostraca</taxon>
        <taxon>Eumalacostraca</taxon>
        <taxon>Eucarida</taxon>
        <taxon>Decapoda</taxon>
        <taxon>Pleocyemata</taxon>
        <taxon>Astacidea</taxon>
        <taxon>Parastacoidea</taxon>
        <taxon>Parastacidae</taxon>
        <taxon>Cherax</taxon>
    </lineage>
</organism>
<feature type="domain" description="DUF4604" evidence="2">
    <location>
        <begin position="24"/>
        <end position="179"/>
    </location>
</feature>
<evidence type="ECO:0000256" key="1">
    <source>
        <dbReference type="SAM" id="MobiDB-lite"/>
    </source>
</evidence>
<feature type="compositionally biased region" description="Basic and acidic residues" evidence="1">
    <location>
        <begin position="96"/>
        <end position="118"/>
    </location>
</feature>
<dbReference type="InterPro" id="IPR027911">
    <property type="entry name" value="DUF4604"/>
</dbReference>
<dbReference type="PANTHER" id="PTHR31195">
    <property type="entry name" value="GEO02494P1"/>
    <property type="match status" value="1"/>
</dbReference>